<dbReference type="PANTHER" id="PTHR11808">
    <property type="entry name" value="TRANS-SULFURATION ENZYME FAMILY MEMBER"/>
    <property type="match status" value="1"/>
</dbReference>
<evidence type="ECO:0000256" key="6">
    <source>
        <dbReference type="ARBA" id="ARBA00029853"/>
    </source>
</evidence>
<dbReference type="GO" id="GO:0019346">
    <property type="term" value="P:transsulfuration"/>
    <property type="evidence" value="ECO:0007669"/>
    <property type="project" value="InterPro"/>
</dbReference>
<reference evidence="9" key="1">
    <citation type="submission" date="2020-11" db="EMBL/GenBank/DDBJ databases">
        <authorList>
            <person name="Tran Van P."/>
        </authorList>
    </citation>
    <scope>NUCLEOTIDE SEQUENCE</scope>
</reference>
<keyword evidence="5" id="KW-0198">Cysteine biosynthesis</keyword>
<organism evidence="9">
    <name type="scientific">Darwinula stevensoni</name>
    <dbReference type="NCBI Taxonomy" id="69355"/>
    <lineage>
        <taxon>Eukaryota</taxon>
        <taxon>Metazoa</taxon>
        <taxon>Ecdysozoa</taxon>
        <taxon>Arthropoda</taxon>
        <taxon>Crustacea</taxon>
        <taxon>Oligostraca</taxon>
        <taxon>Ostracoda</taxon>
        <taxon>Podocopa</taxon>
        <taxon>Podocopida</taxon>
        <taxon>Darwinulocopina</taxon>
        <taxon>Darwinuloidea</taxon>
        <taxon>Darwinulidae</taxon>
        <taxon>Darwinula</taxon>
    </lineage>
</organism>
<gene>
    <name evidence="9" type="ORF">DSTB1V02_LOCUS3946</name>
</gene>
<feature type="compositionally biased region" description="Basic and acidic residues" evidence="8">
    <location>
        <begin position="56"/>
        <end position="72"/>
    </location>
</feature>
<dbReference type="EMBL" id="CAJPEV010000548">
    <property type="protein sequence ID" value="CAG0886374.1"/>
    <property type="molecule type" value="Genomic_DNA"/>
</dbReference>
<feature type="region of interest" description="Disordered" evidence="8">
    <location>
        <begin position="55"/>
        <end position="89"/>
    </location>
</feature>
<evidence type="ECO:0000256" key="7">
    <source>
        <dbReference type="RuleBase" id="RU362118"/>
    </source>
</evidence>
<evidence type="ECO:0000313" key="10">
    <source>
        <dbReference type="Proteomes" id="UP000677054"/>
    </source>
</evidence>
<comment type="similarity">
    <text evidence="7">Belongs to the trans-sulfuration enzymes family.</text>
</comment>
<evidence type="ECO:0000256" key="2">
    <source>
        <dbReference type="ARBA" id="ARBA00005038"/>
    </source>
</evidence>
<name>A0A7R8X713_9CRUS</name>
<dbReference type="GO" id="GO:0030170">
    <property type="term" value="F:pyridoxal phosphate binding"/>
    <property type="evidence" value="ECO:0007669"/>
    <property type="project" value="InterPro"/>
</dbReference>
<dbReference type="InterPro" id="IPR015424">
    <property type="entry name" value="PyrdxlP-dep_Trfase"/>
</dbReference>
<proteinExistence type="inferred from homology"/>
<dbReference type="GO" id="GO:0019343">
    <property type="term" value="P:cysteine biosynthetic process via cystathionine"/>
    <property type="evidence" value="ECO:0007669"/>
    <property type="project" value="TreeGrafter"/>
</dbReference>
<comment type="cofactor">
    <cofactor evidence="1 7">
        <name>pyridoxal 5'-phosphate</name>
        <dbReference type="ChEBI" id="CHEBI:597326"/>
    </cofactor>
</comment>
<evidence type="ECO:0000313" key="9">
    <source>
        <dbReference type="EMBL" id="CAD7244042.1"/>
    </source>
</evidence>
<dbReference type="EC" id="4.4.1.1" evidence="3"/>
<dbReference type="OrthoDB" id="6364905at2759"/>
<evidence type="ECO:0000256" key="5">
    <source>
        <dbReference type="ARBA" id="ARBA00023192"/>
    </source>
</evidence>
<evidence type="ECO:0000256" key="1">
    <source>
        <dbReference type="ARBA" id="ARBA00001933"/>
    </source>
</evidence>
<accession>A0A7R8X713</accession>
<protein>
    <recommendedName>
        <fullName evidence="3">cystathionine gamma-lyase</fullName>
        <ecNumber evidence="3">4.4.1.1</ecNumber>
    </recommendedName>
    <alternativeName>
        <fullName evidence="6">Gamma-cystathionase</fullName>
    </alternativeName>
</protein>
<dbReference type="SUPFAM" id="SSF53383">
    <property type="entry name" value="PLP-dependent transferases"/>
    <property type="match status" value="1"/>
</dbReference>
<evidence type="ECO:0000256" key="4">
    <source>
        <dbReference type="ARBA" id="ARBA00022898"/>
    </source>
</evidence>
<comment type="pathway">
    <text evidence="2">Amino-acid biosynthesis; L-cysteine biosynthesis; L-cysteine from L-homocysteine and L-serine: step 2/2.</text>
</comment>
<dbReference type="Gene3D" id="3.90.1150.10">
    <property type="entry name" value="Aspartate Aminotransferase, domain 1"/>
    <property type="match status" value="1"/>
</dbReference>
<evidence type="ECO:0000256" key="3">
    <source>
        <dbReference type="ARBA" id="ARBA00012085"/>
    </source>
</evidence>
<dbReference type="InterPro" id="IPR015422">
    <property type="entry name" value="PyrdxlP-dep_Trfase_small"/>
</dbReference>
<dbReference type="Pfam" id="PF01053">
    <property type="entry name" value="Cys_Met_Meta_PP"/>
    <property type="match status" value="1"/>
</dbReference>
<evidence type="ECO:0000256" key="8">
    <source>
        <dbReference type="SAM" id="MobiDB-lite"/>
    </source>
</evidence>
<dbReference type="AlphaFoldDB" id="A0A7R8X713"/>
<dbReference type="EMBL" id="LR900065">
    <property type="protein sequence ID" value="CAD7244042.1"/>
    <property type="molecule type" value="Genomic_DNA"/>
</dbReference>
<keyword evidence="10" id="KW-1185">Reference proteome</keyword>
<dbReference type="GO" id="GO:0004123">
    <property type="term" value="F:cystathionine gamma-lyase activity"/>
    <property type="evidence" value="ECO:0007669"/>
    <property type="project" value="TreeGrafter"/>
</dbReference>
<keyword evidence="5" id="KW-0028">Amino-acid biosynthesis</keyword>
<dbReference type="InterPro" id="IPR000277">
    <property type="entry name" value="Cys/Met-Metab_PyrdxlP-dep_enz"/>
</dbReference>
<dbReference type="Proteomes" id="UP000677054">
    <property type="component" value="Unassembled WGS sequence"/>
</dbReference>
<keyword evidence="4 7" id="KW-0663">Pyridoxal phosphate</keyword>
<dbReference type="GO" id="GO:0005737">
    <property type="term" value="C:cytoplasm"/>
    <property type="evidence" value="ECO:0007669"/>
    <property type="project" value="TreeGrafter"/>
</dbReference>
<sequence length="239" mass="26937">MPDAAFHELGQNHYLRCHEQLPSPLVYYVTVTREGGRELEDRAIDWLPNPGRRLRVRTESSHDERERREGPRNRAGLSRENLDTDGMPDASRGGFFTLTGSYVSKIANVTFTSVTEAMERVVNLPFVCPGAGCVPSPFDCYLTLRSLKTLSLRMRRHMTSSLQVAQFLASHPLVERVIHPGLEDYEYKELLRRQTKGYSGMLSFYVAGDRETARLFTGHLKIVTHADSLGGAESVVKIP</sequence>
<dbReference type="PANTHER" id="PTHR11808:SF15">
    <property type="entry name" value="CYSTATHIONINE GAMMA-LYASE"/>
    <property type="match status" value="1"/>
</dbReference>